<dbReference type="InterPro" id="IPR011989">
    <property type="entry name" value="ARM-like"/>
</dbReference>
<feature type="non-terminal residue" evidence="1">
    <location>
        <position position="1"/>
    </location>
</feature>
<dbReference type="GO" id="GO:0005794">
    <property type="term" value="C:Golgi apparatus"/>
    <property type="evidence" value="ECO:0007669"/>
    <property type="project" value="TreeGrafter"/>
</dbReference>
<name>A0A9N9J6E2_9GLOM</name>
<dbReference type="GO" id="GO:0006897">
    <property type="term" value="P:endocytosis"/>
    <property type="evidence" value="ECO:0007669"/>
    <property type="project" value="TreeGrafter"/>
</dbReference>
<organism evidence="1 2">
    <name type="scientific">Acaulospora morrowiae</name>
    <dbReference type="NCBI Taxonomy" id="94023"/>
    <lineage>
        <taxon>Eukaryota</taxon>
        <taxon>Fungi</taxon>
        <taxon>Fungi incertae sedis</taxon>
        <taxon>Mucoromycota</taxon>
        <taxon>Glomeromycotina</taxon>
        <taxon>Glomeromycetes</taxon>
        <taxon>Diversisporales</taxon>
        <taxon>Acaulosporaceae</taxon>
        <taxon>Acaulospora</taxon>
    </lineage>
</organism>
<dbReference type="GO" id="GO:0016020">
    <property type="term" value="C:membrane"/>
    <property type="evidence" value="ECO:0007669"/>
    <property type="project" value="TreeGrafter"/>
</dbReference>
<dbReference type="InterPro" id="IPR016024">
    <property type="entry name" value="ARM-type_fold"/>
</dbReference>
<proteinExistence type="predicted"/>
<keyword evidence="2" id="KW-1185">Reference proteome</keyword>
<dbReference type="Gene3D" id="1.25.10.10">
    <property type="entry name" value="Leucine-rich Repeat Variant"/>
    <property type="match status" value="1"/>
</dbReference>
<dbReference type="Proteomes" id="UP000789342">
    <property type="component" value="Unassembled WGS sequence"/>
</dbReference>
<comment type="caution">
    <text evidence="1">The sequence shown here is derived from an EMBL/GenBank/DDBJ whole genome shotgun (WGS) entry which is preliminary data.</text>
</comment>
<reference evidence="1" key="1">
    <citation type="submission" date="2021-06" db="EMBL/GenBank/DDBJ databases">
        <authorList>
            <person name="Kallberg Y."/>
            <person name="Tangrot J."/>
            <person name="Rosling A."/>
        </authorList>
    </citation>
    <scope>NUCLEOTIDE SEQUENCE</scope>
    <source>
        <strain evidence="1">CL551</strain>
    </source>
</reference>
<feature type="non-terminal residue" evidence="1">
    <location>
        <position position="354"/>
    </location>
</feature>
<gene>
    <name evidence="1" type="ORF">AMORRO_LOCUS16319</name>
</gene>
<sequence length="354" mass="38914">IELFALVFPLQKSSLQEFFLEQLIKAVRHPKLEKSPGRKMAVQVNMVVCLLAIFKNIMNVSGKRVENSVPALADRRVSALTMELLQEAIVHPDTYLRHAASEALGRLLSIVGGNMVPTQMQLLVDQVVNNRDPDTRAGSVLALGAIYSHVGGLAASGHLKTLVGILLSLSNDPHPVVHFWALYALAKIIESAGPMFSQYVSSTLGMIAKLYMADTHEPGSGSTNVGLGLSAYQQFGKIIYGLIGTLGPELQTNSKVRDLCLNLMVELRNDEDQLVVVEAIRCLQHFIMFAQQYVDLPRLVAFLQYQFSSTNLPLKEAAITCLYQLVQRDAKNVFEIAVPGLDNQLFSLLDTDPT</sequence>
<evidence type="ECO:0000313" key="1">
    <source>
        <dbReference type="EMBL" id="CAG8766620.1"/>
    </source>
</evidence>
<dbReference type="GO" id="GO:0030139">
    <property type="term" value="C:endocytic vesicle"/>
    <property type="evidence" value="ECO:0007669"/>
    <property type="project" value="TreeGrafter"/>
</dbReference>
<dbReference type="InterPro" id="IPR040108">
    <property type="entry name" value="Laa1/Sip1/HEATR5"/>
</dbReference>
<dbReference type="PANTHER" id="PTHR21663:SF0">
    <property type="entry name" value="HEAT REPEAT-CONTAINING PROTEIN 5B"/>
    <property type="match status" value="1"/>
</dbReference>
<dbReference type="OrthoDB" id="192608at2759"/>
<dbReference type="PANTHER" id="PTHR21663">
    <property type="entry name" value="HYPOTHETICAL HEAT DOMAIN-CONTAINING"/>
    <property type="match status" value="1"/>
</dbReference>
<dbReference type="GO" id="GO:0005829">
    <property type="term" value="C:cytosol"/>
    <property type="evidence" value="ECO:0007669"/>
    <property type="project" value="GOC"/>
</dbReference>
<evidence type="ECO:0000313" key="2">
    <source>
        <dbReference type="Proteomes" id="UP000789342"/>
    </source>
</evidence>
<dbReference type="SUPFAM" id="SSF48371">
    <property type="entry name" value="ARM repeat"/>
    <property type="match status" value="1"/>
</dbReference>
<dbReference type="EMBL" id="CAJVPV010043930">
    <property type="protein sequence ID" value="CAG8766620.1"/>
    <property type="molecule type" value="Genomic_DNA"/>
</dbReference>
<dbReference type="AlphaFoldDB" id="A0A9N9J6E2"/>
<dbReference type="GO" id="GO:0008104">
    <property type="term" value="P:intracellular protein localization"/>
    <property type="evidence" value="ECO:0007669"/>
    <property type="project" value="TreeGrafter"/>
</dbReference>
<accession>A0A9N9J6E2</accession>
<dbReference type="GO" id="GO:0042147">
    <property type="term" value="P:retrograde transport, endosome to Golgi"/>
    <property type="evidence" value="ECO:0007669"/>
    <property type="project" value="TreeGrafter"/>
</dbReference>
<protein>
    <submittedName>
        <fullName evidence="1">3383_t:CDS:1</fullName>
    </submittedName>
</protein>